<protein>
    <recommendedName>
        <fullName evidence="3">DUF1616 domain-containing protein</fullName>
    </recommendedName>
</protein>
<dbReference type="Gene3D" id="2.60.40.10">
    <property type="entry name" value="Immunoglobulins"/>
    <property type="match status" value="1"/>
</dbReference>
<evidence type="ECO:0000313" key="5">
    <source>
        <dbReference type="Proteomes" id="UP000011661"/>
    </source>
</evidence>
<comment type="caution">
    <text evidence="4">The sequence shown here is derived from an EMBL/GenBank/DDBJ whole genome shotgun (WGS) entry which is preliminary data.</text>
</comment>
<feature type="domain" description="DUF1616" evidence="3">
    <location>
        <begin position="16"/>
        <end position="318"/>
    </location>
</feature>
<evidence type="ECO:0000256" key="2">
    <source>
        <dbReference type="SAM" id="Phobius"/>
    </source>
</evidence>
<keyword evidence="2" id="KW-0472">Membrane</keyword>
<dbReference type="Pfam" id="PF07760">
    <property type="entry name" value="DUF1616"/>
    <property type="match status" value="1"/>
</dbReference>
<dbReference type="PATRIC" id="fig|1230460.4.peg.211"/>
<feature type="transmembrane region" description="Helical" evidence="2">
    <location>
        <begin position="39"/>
        <end position="62"/>
    </location>
</feature>
<keyword evidence="2" id="KW-0812">Transmembrane</keyword>
<proteinExistence type="predicted"/>
<feature type="region of interest" description="Disordered" evidence="1">
    <location>
        <begin position="298"/>
        <end position="325"/>
    </location>
</feature>
<evidence type="ECO:0000256" key="1">
    <source>
        <dbReference type="SAM" id="MobiDB-lite"/>
    </source>
</evidence>
<name>L9WJ83_9EURY</name>
<organism evidence="4 5">
    <name type="scientific">Natronorubrum sulfidifaciens JCM 14089</name>
    <dbReference type="NCBI Taxonomy" id="1230460"/>
    <lineage>
        <taxon>Archaea</taxon>
        <taxon>Methanobacteriati</taxon>
        <taxon>Methanobacteriota</taxon>
        <taxon>Stenosarchaea group</taxon>
        <taxon>Halobacteria</taxon>
        <taxon>Halobacteriales</taxon>
        <taxon>Natrialbaceae</taxon>
        <taxon>Natronorubrum</taxon>
    </lineage>
</organism>
<dbReference type="InterPro" id="IPR011674">
    <property type="entry name" value="DUF1616"/>
</dbReference>
<dbReference type="AlphaFoldDB" id="L9WJ83"/>
<reference evidence="4 5" key="1">
    <citation type="journal article" date="2014" name="PLoS Genet.">
        <title>Phylogenetically driven sequencing of extremely halophilic archaea reveals strategies for static and dynamic osmo-response.</title>
        <authorList>
            <person name="Becker E.A."/>
            <person name="Seitzer P.M."/>
            <person name="Tritt A."/>
            <person name="Larsen D."/>
            <person name="Krusor M."/>
            <person name="Yao A.I."/>
            <person name="Wu D."/>
            <person name="Madern D."/>
            <person name="Eisen J.A."/>
            <person name="Darling A.E."/>
            <person name="Facciotti M.T."/>
        </authorList>
    </citation>
    <scope>NUCLEOTIDE SEQUENCE [LARGE SCALE GENOMIC DNA]</scope>
    <source>
        <strain evidence="4 5">JCM 14089</strain>
    </source>
</reference>
<dbReference type="EMBL" id="AOHX01000002">
    <property type="protein sequence ID" value="ELY49494.1"/>
    <property type="molecule type" value="Genomic_DNA"/>
</dbReference>
<accession>L9WJ83</accession>
<feature type="transmembrane region" description="Helical" evidence="2">
    <location>
        <begin position="162"/>
        <end position="188"/>
    </location>
</feature>
<keyword evidence="2" id="KW-1133">Transmembrane helix</keyword>
<keyword evidence="5" id="KW-1185">Reference proteome</keyword>
<feature type="transmembrane region" description="Helical" evidence="2">
    <location>
        <begin position="12"/>
        <end position="33"/>
    </location>
</feature>
<dbReference type="eggNOG" id="arCOG02884">
    <property type="taxonomic scope" value="Archaea"/>
</dbReference>
<dbReference type="InterPro" id="IPR013783">
    <property type="entry name" value="Ig-like_fold"/>
</dbReference>
<feature type="transmembrane region" description="Helical" evidence="2">
    <location>
        <begin position="110"/>
        <end position="129"/>
    </location>
</feature>
<evidence type="ECO:0000259" key="3">
    <source>
        <dbReference type="Pfam" id="PF07760"/>
    </source>
</evidence>
<dbReference type="STRING" id="1230460.C495_00975"/>
<sequence length="325" mass="34565">MTRFGAVREYPVDLAVVSIGAILAYVIVTSFQAGSTLRLLATFPLALFLPGYALISVLFPATDRTARQATSRAIETRPRGIDLVERLGLSFALSLTIIPIVAIVLPFTQWGFTTASTAATLALLTVVLAQTGVVRRLRTPTEDRFIVSPIASLARLRGDENAAITASSVVLVLAIGLAAGALIIGFLVPMSTGGFTELALYGESDDGELVAGGIESEIEPGDAVPMTVSVDNQEGEETTYTLVVQEQRLEDGTVVERTQLDVFETTLADNTTETSELSVTPTAADGEDVRISVLLFHGEPPAEPTNENAAEDTYTWVTAEESDDE</sequence>
<evidence type="ECO:0000313" key="4">
    <source>
        <dbReference type="EMBL" id="ELY49494.1"/>
    </source>
</evidence>
<dbReference type="Proteomes" id="UP000011661">
    <property type="component" value="Unassembled WGS sequence"/>
</dbReference>
<gene>
    <name evidence="4" type="ORF">C495_00975</name>
</gene>
<feature type="transmembrane region" description="Helical" evidence="2">
    <location>
        <begin position="83"/>
        <end position="104"/>
    </location>
</feature>